<accession>B8C774</accession>
<evidence type="ECO:0000256" key="1">
    <source>
        <dbReference type="SAM" id="MobiDB-lite"/>
    </source>
</evidence>
<dbReference type="KEGG" id="tps:THAPSDRAFT_7676"/>
<evidence type="ECO:0000256" key="2">
    <source>
        <dbReference type="SAM" id="Phobius"/>
    </source>
</evidence>
<feature type="compositionally biased region" description="Polar residues" evidence="1">
    <location>
        <begin position="80"/>
        <end position="96"/>
    </location>
</feature>
<dbReference type="EMBL" id="CM000644">
    <property type="protein sequence ID" value="EED90930.1"/>
    <property type="molecule type" value="Genomic_DNA"/>
</dbReference>
<feature type="region of interest" description="Disordered" evidence="1">
    <location>
        <begin position="77"/>
        <end position="96"/>
    </location>
</feature>
<dbReference type="GeneID" id="7449834"/>
<sequence length="316" mass="35320">MTQITSPRHQVHSPHFQVRSPSHQQKQKRKPAFYAFGGFVLGASAVGAVIGIHNAFKGDTEPSSLRGSNQKASIVPYAESGTSNGPEPSVMPTGSTAANSNDSIDIISTLTTDQVSAPTPSPSITTTTYTPTTATYTPTASGLFPTDFPTQELDSSRFIPKKRSNEVSFRLKLYWEDGYFWQEKTEEKWWCMACLDGDCKKNNQLQLHNCKYDNNDDARFMVTPYKTGGHQFRVKDTNLCLQKMGTRRAIKLKPCKKDSPLQSFDGFSIGERFDLRPSSDSNRCLSNHHHPKANETIYAETCKKAHRTDTGYWVAY</sequence>
<protein>
    <submittedName>
        <fullName evidence="3">Uncharacterized protein</fullName>
    </submittedName>
</protein>
<organism evidence="3 4">
    <name type="scientific">Thalassiosira pseudonana</name>
    <name type="common">Marine diatom</name>
    <name type="synonym">Cyclotella nana</name>
    <dbReference type="NCBI Taxonomy" id="35128"/>
    <lineage>
        <taxon>Eukaryota</taxon>
        <taxon>Sar</taxon>
        <taxon>Stramenopiles</taxon>
        <taxon>Ochrophyta</taxon>
        <taxon>Bacillariophyta</taxon>
        <taxon>Coscinodiscophyceae</taxon>
        <taxon>Thalassiosirophycidae</taxon>
        <taxon>Thalassiosirales</taxon>
        <taxon>Thalassiosiraceae</taxon>
        <taxon>Thalassiosira</taxon>
    </lineage>
</organism>
<dbReference type="RefSeq" id="XP_002292079.1">
    <property type="nucleotide sequence ID" value="XM_002292043.1"/>
</dbReference>
<dbReference type="PROSITE" id="PS50231">
    <property type="entry name" value="RICIN_B_LECTIN"/>
    <property type="match status" value="1"/>
</dbReference>
<reference evidence="3 4" key="2">
    <citation type="journal article" date="2008" name="Nature">
        <title>The Phaeodactylum genome reveals the evolutionary history of diatom genomes.</title>
        <authorList>
            <person name="Bowler C."/>
            <person name="Allen A.E."/>
            <person name="Badger J.H."/>
            <person name="Grimwood J."/>
            <person name="Jabbari K."/>
            <person name="Kuo A."/>
            <person name="Maheswari U."/>
            <person name="Martens C."/>
            <person name="Maumus F."/>
            <person name="Otillar R.P."/>
            <person name="Rayko E."/>
            <person name="Salamov A."/>
            <person name="Vandepoele K."/>
            <person name="Beszteri B."/>
            <person name="Gruber A."/>
            <person name="Heijde M."/>
            <person name="Katinka M."/>
            <person name="Mock T."/>
            <person name="Valentin K."/>
            <person name="Verret F."/>
            <person name="Berges J.A."/>
            <person name="Brownlee C."/>
            <person name="Cadoret J.P."/>
            <person name="Chiovitti A."/>
            <person name="Choi C.J."/>
            <person name="Coesel S."/>
            <person name="De Martino A."/>
            <person name="Detter J.C."/>
            <person name="Durkin C."/>
            <person name="Falciatore A."/>
            <person name="Fournet J."/>
            <person name="Haruta M."/>
            <person name="Huysman M.J."/>
            <person name="Jenkins B.D."/>
            <person name="Jiroutova K."/>
            <person name="Jorgensen R.E."/>
            <person name="Joubert Y."/>
            <person name="Kaplan A."/>
            <person name="Kroger N."/>
            <person name="Kroth P.G."/>
            <person name="La Roche J."/>
            <person name="Lindquist E."/>
            <person name="Lommer M."/>
            <person name="Martin-Jezequel V."/>
            <person name="Lopez P.J."/>
            <person name="Lucas S."/>
            <person name="Mangogna M."/>
            <person name="McGinnis K."/>
            <person name="Medlin L.K."/>
            <person name="Montsant A."/>
            <person name="Oudot-Le Secq M.P."/>
            <person name="Napoli C."/>
            <person name="Obornik M."/>
            <person name="Parker M.S."/>
            <person name="Petit J.L."/>
            <person name="Porcel B.M."/>
            <person name="Poulsen N."/>
            <person name="Robison M."/>
            <person name="Rychlewski L."/>
            <person name="Rynearson T.A."/>
            <person name="Schmutz J."/>
            <person name="Shapiro H."/>
            <person name="Siaut M."/>
            <person name="Stanley M."/>
            <person name="Sussman M.R."/>
            <person name="Taylor A.R."/>
            <person name="Vardi A."/>
            <person name="von Dassow P."/>
            <person name="Vyverman W."/>
            <person name="Willis A."/>
            <person name="Wyrwicz L.S."/>
            <person name="Rokhsar D.S."/>
            <person name="Weissenbach J."/>
            <person name="Armbrust E.V."/>
            <person name="Green B.R."/>
            <person name="Van de Peer Y."/>
            <person name="Grigoriev I.V."/>
        </authorList>
    </citation>
    <scope>NUCLEOTIDE SEQUENCE [LARGE SCALE GENOMIC DNA]</scope>
    <source>
        <strain evidence="3 4">CCMP1335</strain>
    </source>
</reference>
<proteinExistence type="predicted"/>
<keyword evidence="2" id="KW-1133">Transmembrane helix</keyword>
<reference evidence="3 4" key="1">
    <citation type="journal article" date="2004" name="Science">
        <title>The genome of the diatom Thalassiosira pseudonana: ecology, evolution, and metabolism.</title>
        <authorList>
            <person name="Armbrust E.V."/>
            <person name="Berges J.A."/>
            <person name="Bowler C."/>
            <person name="Green B.R."/>
            <person name="Martinez D."/>
            <person name="Putnam N.H."/>
            <person name="Zhou S."/>
            <person name="Allen A.E."/>
            <person name="Apt K.E."/>
            <person name="Bechner M."/>
            <person name="Brzezinski M.A."/>
            <person name="Chaal B.K."/>
            <person name="Chiovitti A."/>
            <person name="Davis A.K."/>
            <person name="Demarest M.S."/>
            <person name="Detter J.C."/>
            <person name="Glavina T."/>
            <person name="Goodstein D."/>
            <person name="Hadi M.Z."/>
            <person name="Hellsten U."/>
            <person name="Hildebrand M."/>
            <person name="Jenkins B.D."/>
            <person name="Jurka J."/>
            <person name="Kapitonov V.V."/>
            <person name="Kroger N."/>
            <person name="Lau W.W."/>
            <person name="Lane T.W."/>
            <person name="Larimer F.W."/>
            <person name="Lippmeier J.C."/>
            <person name="Lucas S."/>
            <person name="Medina M."/>
            <person name="Montsant A."/>
            <person name="Obornik M."/>
            <person name="Parker M.S."/>
            <person name="Palenik B."/>
            <person name="Pazour G.J."/>
            <person name="Richardson P.M."/>
            <person name="Rynearson T.A."/>
            <person name="Saito M.A."/>
            <person name="Schwartz D.C."/>
            <person name="Thamatrakoln K."/>
            <person name="Valentin K."/>
            <person name="Vardi A."/>
            <person name="Wilkerson F.P."/>
            <person name="Rokhsar D.S."/>
        </authorList>
    </citation>
    <scope>NUCLEOTIDE SEQUENCE [LARGE SCALE GENOMIC DNA]</scope>
    <source>
        <strain evidence="3 4">CCMP1335</strain>
    </source>
</reference>
<evidence type="ECO:0000313" key="4">
    <source>
        <dbReference type="Proteomes" id="UP000001449"/>
    </source>
</evidence>
<dbReference type="OMA" id="PCDEADM"/>
<dbReference type="PaxDb" id="35128-Thaps7676"/>
<dbReference type="InParanoid" id="B8C774"/>
<dbReference type="InterPro" id="IPR035992">
    <property type="entry name" value="Ricin_B-like_lectins"/>
</dbReference>
<dbReference type="Proteomes" id="UP000001449">
    <property type="component" value="Chromosome 8"/>
</dbReference>
<keyword evidence="4" id="KW-1185">Reference proteome</keyword>
<dbReference type="Gene3D" id="2.80.10.50">
    <property type="match status" value="1"/>
</dbReference>
<gene>
    <name evidence="3" type="ORF">THAPSDRAFT_7676</name>
</gene>
<dbReference type="HOGENOM" id="CLU_881354_0_0_1"/>
<keyword evidence="2" id="KW-0472">Membrane</keyword>
<feature type="transmembrane region" description="Helical" evidence="2">
    <location>
        <begin position="32"/>
        <end position="56"/>
    </location>
</feature>
<keyword evidence="2" id="KW-0812">Transmembrane</keyword>
<evidence type="ECO:0000313" key="3">
    <source>
        <dbReference type="EMBL" id="EED90930.1"/>
    </source>
</evidence>
<dbReference type="AlphaFoldDB" id="B8C774"/>
<dbReference type="SUPFAM" id="SSF50370">
    <property type="entry name" value="Ricin B-like lectins"/>
    <property type="match status" value="1"/>
</dbReference>
<name>B8C774_THAPS</name>
<feature type="region of interest" description="Disordered" evidence="1">
    <location>
        <begin position="1"/>
        <end position="29"/>
    </location>
</feature>